<dbReference type="AlphaFoldDB" id="A0A2W1NC53"/>
<proteinExistence type="predicted"/>
<evidence type="ECO:0000313" key="3">
    <source>
        <dbReference type="Proteomes" id="UP000249248"/>
    </source>
</evidence>
<dbReference type="RefSeq" id="WP_111062971.1">
    <property type="nucleotide sequence ID" value="NZ_JBHUCU010000032.1"/>
</dbReference>
<dbReference type="InterPro" id="IPR021857">
    <property type="entry name" value="DUF3467"/>
</dbReference>
<keyword evidence="3" id="KW-1185">Reference proteome</keyword>
<evidence type="ECO:0000256" key="1">
    <source>
        <dbReference type="SAM" id="MobiDB-lite"/>
    </source>
</evidence>
<protein>
    <submittedName>
        <fullName evidence="2">DUF3467 domain-containing protein</fullName>
    </submittedName>
</protein>
<feature type="region of interest" description="Disordered" evidence="1">
    <location>
        <begin position="84"/>
        <end position="104"/>
    </location>
</feature>
<reference evidence="2 3" key="1">
    <citation type="submission" date="2018-06" db="EMBL/GenBank/DDBJ databases">
        <title>The draft genome sequence of Crocinitomix sp. SM1701.</title>
        <authorList>
            <person name="Zhang X."/>
        </authorList>
    </citation>
    <scope>NUCLEOTIDE SEQUENCE [LARGE SCALE GENOMIC DNA]</scope>
    <source>
        <strain evidence="2 3">SM1701</strain>
    </source>
</reference>
<dbReference type="Pfam" id="PF11950">
    <property type="entry name" value="DUF3467"/>
    <property type="match status" value="1"/>
</dbReference>
<dbReference type="OrthoDB" id="9813817at2"/>
<evidence type="ECO:0000313" key="2">
    <source>
        <dbReference type="EMBL" id="PZE16925.1"/>
    </source>
</evidence>
<gene>
    <name evidence="2" type="ORF">DNU06_09205</name>
</gene>
<organism evidence="2 3">
    <name type="scientific">Putridiphycobacter roseus</name>
    <dbReference type="NCBI Taxonomy" id="2219161"/>
    <lineage>
        <taxon>Bacteria</taxon>
        <taxon>Pseudomonadati</taxon>
        <taxon>Bacteroidota</taxon>
        <taxon>Flavobacteriia</taxon>
        <taxon>Flavobacteriales</taxon>
        <taxon>Crocinitomicaceae</taxon>
        <taxon>Putridiphycobacter</taxon>
    </lineage>
</organism>
<accession>A0A2W1NC53</accession>
<dbReference type="EMBL" id="QKSB01000005">
    <property type="protein sequence ID" value="PZE16925.1"/>
    <property type="molecule type" value="Genomic_DNA"/>
</dbReference>
<sequence length="104" mass="11370">MSDQKENQLNIELPEEIADGQYSNLSIITHSHSEFIIDFIQLMPGIPKGKVKSRIILTPDNAKKLVKALAENVGKFEAIHGTIKENTPQNGGIPMNFGGPTTEA</sequence>
<comment type="caution">
    <text evidence="2">The sequence shown here is derived from an EMBL/GenBank/DDBJ whole genome shotgun (WGS) entry which is preliminary data.</text>
</comment>
<dbReference type="Proteomes" id="UP000249248">
    <property type="component" value="Unassembled WGS sequence"/>
</dbReference>
<name>A0A2W1NC53_9FLAO</name>